<name>A0A0B2BN91_9ACTN</name>
<comment type="caution">
    <text evidence="1">The sequence shown here is derived from an EMBL/GenBank/DDBJ whole genome shotgun (WGS) entry which is preliminary data.</text>
</comment>
<accession>A0A0B2BN91</accession>
<organism evidence="1 2">
    <name type="scientific">Mumia flava</name>
    <dbReference type="NCBI Taxonomy" id="1348852"/>
    <lineage>
        <taxon>Bacteria</taxon>
        <taxon>Bacillati</taxon>
        <taxon>Actinomycetota</taxon>
        <taxon>Actinomycetes</taxon>
        <taxon>Propionibacteriales</taxon>
        <taxon>Nocardioidaceae</taxon>
        <taxon>Mumia</taxon>
    </lineage>
</organism>
<sequence length="139" mass="14661">MAGIGTRLMKIEVDSADHTAEVSAVRVTTAESDSDFVTFADAASGGARDYKLTFTAVQDAATGTMWREVFDNAGDEVPVTLMPYGNATASATEPHYTMTAVIKEPEGDLIGGDADASTSARFTIECEWDLTGKPTEVTA</sequence>
<dbReference type="Proteomes" id="UP000230842">
    <property type="component" value="Unassembled WGS sequence"/>
</dbReference>
<proteinExistence type="predicted"/>
<dbReference type="OrthoDB" id="3787252at2"/>
<evidence type="ECO:0000313" key="1">
    <source>
        <dbReference type="EMBL" id="PJJ48299.1"/>
    </source>
</evidence>
<keyword evidence="2" id="KW-1185">Reference proteome</keyword>
<dbReference type="AlphaFoldDB" id="A0A0B2BN91"/>
<dbReference type="RefSeq" id="WP_039342024.1">
    <property type="nucleotide sequence ID" value="NZ_PGEZ01000003.1"/>
</dbReference>
<reference evidence="1 2" key="1">
    <citation type="submission" date="2017-11" db="EMBL/GenBank/DDBJ databases">
        <title>Genomic Encyclopedia of Archaeal and Bacterial Type Strains, Phase II (KMG-II): From Individual Species to Whole Genera.</title>
        <authorList>
            <person name="Goeker M."/>
        </authorList>
    </citation>
    <scope>NUCLEOTIDE SEQUENCE [LARGE SCALE GENOMIC DNA]</scope>
    <source>
        <strain evidence="1 2">DSM 27763</strain>
    </source>
</reference>
<gene>
    <name evidence="1" type="ORF">CLV56_4004</name>
</gene>
<dbReference type="EMBL" id="PGEZ01000003">
    <property type="protein sequence ID" value="PJJ48299.1"/>
    <property type="molecule type" value="Genomic_DNA"/>
</dbReference>
<protein>
    <submittedName>
        <fullName evidence="1">Uncharacterized protein</fullName>
    </submittedName>
</protein>
<evidence type="ECO:0000313" key="2">
    <source>
        <dbReference type="Proteomes" id="UP000230842"/>
    </source>
</evidence>